<feature type="region of interest" description="Disordered" evidence="1">
    <location>
        <begin position="55"/>
        <end position="106"/>
    </location>
</feature>
<sequence>MQIQYLCPIPGWDADPISASHQVKTQIQYLVSHHVGMQGKIPGFGAKLALRSKRRDGFRRNTLPTPAANLPGHGSRWEVSPGAGNAGSGSLHPSQTNSCKHSLAFP</sequence>
<evidence type="ECO:0000256" key="1">
    <source>
        <dbReference type="SAM" id="MobiDB-lite"/>
    </source>
</evidence>
<organism evidence="2 3">
    <name type="scientific">Hirundo rustica rustica</name>
    <dbReference type="NCBI Taxonomy" id="333673"/>
    <lineage>
        <taxon>Eukaryota</taxon>
        <taxon>Metazoa</taxon>
        <taxon>Chordata</taxon>
        <taxon>Craniata</taxon>
        <taxon>Vertebrata</taxon>
        <taxon>Euteleostomi</taxon>
        <taxon>Archelosauria</taxon>
        <taxon>Archosauria</taxon>
        <taxon>Dinosauria</taxon>
        <taxon>Saurischia</taxon>
        <taxon>Theropoda</taxon>
        <taxon>Coelurosauria</taxon>
        <taxon>Aves</taxon>
        <taxon>Neognathae</taxon>
        <taxon>Neoaves</taxon>
        <taxon>Telluraves</taxon>
        <taxon>Australaves</taxon>
        <taxon>Passeriformes</taxon>
        <taxon>Sylvioidea</taxon>
        <taxon>Hirundinidae</taxon>
        <taxon>Hirundo</taxon>
    </lineage>
</organism>
<name>A0A3M0JKZ1_HIRRU</name>
<comment type="caution">
    <text evidence="2">The sequence shown here is derived from an EMBL/GenBank/DDBJ whole genome shotgun (WGS) entry which is preliminary data.</text>
</comment>
<dbReference type="EMBL" id="QRBI01000149">
    <property type="protein sequence ID" value="RMB99349.1"/>
    <property type="molecule type" value="Genomic_DNA"/>
</dbReference>
<protein>
    <submittedName>
        <fullName evidence="2">Uncharacterized protein</fullName>
    </submittedName>
</protein>
<dbReference type="AlphaFoldDB" id="A0A3M0JKZ1"/>
<dbReference type="Proteomes" id="UP000269221">
    <property type="component" value="Unassembled WGS sequence"/>
</dbReference>
<evidence type="ECO:0000313" key="2">
    <source>
        <dbReference type="EMBL" id="RMB99349.1"/>
    </source>
</evidence>
<evidence type="ECO:0000313" key="3">
    <source>
        <dbReference type="Proteomes" id="UP000269221"/>
    </source>
</evidence>
<keyword evidence="3" id="KW-1185">Reference proteome</keyword>
<feature type="compositionally biased region" description="Polar residues" evidence="1">
    <location>
        <begin position="91"/>
        <end position="100"/>
    </location>
</feature>
<reference evidence="2 3" key="1">
    <citation type="submission" date="2018-07" db="EMBL/GenBank/DDBJ databases">
        <title>A high quality draft genome assembly of the barn swallow (H. rustica rustica).</title>
        <authorList>
            <person name="Formenti G."/>
            <person name="Chiara M."/>
            <person name="Poveda L."/>
            <person name="Francoijs K.-J."/>
            <person name="Bonisoli-Alquati A."/>
            <person name="Canova L."/>
            <person name="Gianfranceschi L."/>
            <person name="Horner D.S."/>
            <person name="Saino N."/>
        </authorList>
    </citation>
    <scope>NUCLEOTIDE SEQUENCE [LARGE SCALE GENOMIC DNA]</scope>
    <source>
        <strain evidence="2">Chelidonia</strain>
        <tissue evidence="2">Blood</tissue>
    </source>
</reference>
<gene>
    <name evidence="2" type="ORF">DUI87_24085</name>
</gene>
<proteinExistence type="predicted"/>
<accession>A0A3M0JKZ1</accession>